<feature type="binding site" evidence="10">
    <location>
        <position position="81"/>
    </location>
    <ligand>
        <name>Na(+)</name>
        <dbReference type="ChEBI" id="CHEBI:29101"/>
        <note>structural</note>
    </ligand>
</feature>
<dbReference type="AlphaFoldDB" id="A0A939TQN0"/>
<protein>
    <recommendedName>
        <fullName evidence="10">Fluoride-specific ion channel FluC</fullName>
    </recommendedName>
</protein>
<evidence type="ECO:0000256" key="7">
    <source>
        <dbReference type="ARBA" id="ARBA00035120"/>
    </source>
</evidence>
<gene>
    <name evidence="10" type="primary">fluC</name>
    <name evidence="10" type="synonym">crcB</name>
    <name evidence="11" type="ORF">J4H85_03900</name>
</gene>
<evidence type="ECO:0000256" key="10">
    <source>
        <dbReference type="HAMAP-Rule" id="MF_00454"/>
    </source>
</evidence>
<dbReference type="HAMAP" id="MF_00454">
    <property type="entry name" value="FluC"/>
    <property type="match status" value="1"/>
</dbReference>
<keyword evidence="6 10" id="KW-0407">Ion channel</keyword>
<feature type="transmembrane region" description="Helical" evidence="10">
    <location>
        <begin position="6"/>
        <end position="25"/>
    </location>
</feature>
<dbReference type="GO" id="GO:0005886">
    <property type="term" value="C:plasma membrane"/>
    <property type="evidence" value="ECO:0007669"/>
    <property type="project" value="UniProtKB-SubCell"/>
</dbReference>
<evidence type="ECO:0000256" key="9">
    <source>
        <dbReference type="ARBA" id="ARBA00049940"/>
    </source>
</evidence>
<comment type="subcellular location">
    <subcellularLocation>
        <location evidence="1 10">Cell membrane</location>
        <topology evidence="1 10">Multi-pass membrane protein</topology>
    </subcellularLocation>
</comment>
<evidence type="ECO:0000256" key="4">
    <source>
        <dbReference type="ARBA" id="ARBA00022989"/>
    </source>
</evidence>
<organism evidence="11 12">
    <name type="scientific">Leucobacter tardus</name>
    <dbReference type="NCBI Taxonomy" id="501483"/>
    <lineage>
        <taxon>Bacteria</taxon>
        <taxon>Bacillati</taxon>
        <taxon>Actinomycetota</taxon>
        <taxon>Actinomycetes</taxon>
        <taxon>Micrococcales</taxon>
        <taxon>Microbacteriaceae</taxon>
        <taxon>Leucobacter</taxon>
    </lineage>
</organism>
<accession>A0A939TQN0</accession>
<evidence type="ECO:0000256" key="2">
    <source>
        <dbReference type="ARBA" id="ARBA00022475"/>
    </source>
</evidence>
<keyword evidence="3 10" id="KW-0812">Transmembrane</keyword>
<evidence type="ECO:0000313" key="11">
    <source>
        <dbReference type="EMBL" id="MBO2989142.1"/>
    </source>
</evidence>
<feature type="transmembrane region" description="Helical" evidence="10">
    <location>
        <begin position="103"/>
        <end position="127"/>
    </location>
</feature>
<keyword evidence="12" id="KW-1185">Reference proteome</keyword>
<keyword evidence="5 10" id="KW-0472">Membrane</keyword>
<evidence type="ECO:0000256" key="8">
    <source>
        <dbReference type="ARBA" id="ARBA00035585"/>
    </source>
</evidence>
<dbReference type="PANTHER" id="PTHR28259">
    <property type="entry name" value="FLUORIDE EXPORT PROTEIN 1-RELATED"/>
    <property type="match status" value="1"/>
</dbReference>
<evidence type="ECO:0000256" key="1">
    <source>
        <dbReference type="ARBA" id="ARBA00004651"/>
    </source>
</evidence>
<keyword evidence="4 10" id="KW-1133">Transmembrane helix</keyword>
<evidence type="ECO:0000313" key="12">
    <source>
        <dbReference type="Proteomes" id="UP000668403"/>
    </source>
</evidence>
<feature type="transmembrane region" description="Helical" evidence="10">
    <location>
        <begin position="71"/>
        <end position="91"/>
    </location>
</feature>
<dbReference type="PANTHER" id="PTHR28259:SF1">
    <property type="entry name" value="FLUORIDE EXPORT PROTEIN 1-RELATED"/>
    <property type="match status" value="1"/>
</dbReference>
<sequence>MIGGPIDVLLLALSGGAGATCRYALDRALTRRRDAGPIGIFAVNVLASILIGLLAGLGLAGEPVDAAAGSLGPILATGLIGGFSTFSTVAVDSARLLRARRLGWVAANTLGMLVISVASCAAAIGIARVLA</sequence>
<feature type="binding site" evidence="10">
    <location>
        <position position="84"/>
    </location>
    <ligand>
        <name>Na(+)</name>
        <dbReference type="ChEBI" id="CHEBI:29101"/>
        <note>structural</note>
    </ligand>
</feature>
<feature type="transmembrane region" description="Helical" evidence="10">
    <location>
        <begin position="37"/>
        <end position="59"/>
    </location>
</feature>
<comment type="catalytic activity">
    <reaction evidence="8">
        <text>fluoride(in) = fluoride(out)</text>
        <dbReference type="Rhea" id="RHEA:76159"/>
        <dbReference type="ChEBI" id="CHEBI:17051"/>
    </reaction>
    <physiologicalReaction direction="left-to-right" evidence="8">
        <dbReference type="Rhea" id="RHEA:76160"/>
    </physiologicalReaction>
</comment>
<dbReference type="Pfam" id="PF02537">
    <property type="entry name" value="CRCB"/>
    <property type="match status" value="1"/>
</dbReference>
<dbReference type="GO" id="GO:0046872">
    <property type="term" value="F:metal ion binding"/>
    <property type="evidence" value="ECO:0007669"/>
    <property type="project" value="UniProtKB-KW"/>
</dbReference>
<dbReference type="Proteomes" id="UP000668403">
    <property type="component" value="Unassembled WGS sequence"/>
</dbReference>
<evidence type="ECO:0000256" key="6">
    <source>
        <dbReference type="ARBA" id="ARBA00023303"/>
    </source>
</evidence>
<reference evidence="11" key="1">
    <citation type="submission" date="2021-03" db="EMBL/GenBank/DDBJ databases">
        <title>Leucobacter chromiisoli sp. nov., isolated from chromium-containing soil of chemical plant.</title>
        <authorList>
            <person name="Xu Z."/>
        </authorList>
    </citation>
    <scope>NUCLEOTIDE SEQUENCE</scope>
    <source>
        <strain evidence="11">K 70/01</strain>
    </source>
</reference>
<comment type="activity regulation">
    <text evidence="10">Na(+) is not transported, but it plays an essential structural role and its presence is essential for fluoride channel function.</text>
</comment>
<dbReference type="InterPro" id="IPR003691">
    <property type="entry name" value="FluC"/>
</dbReference>
<keyword evidence="10" id="KW-0813">Transport</keyword>
<proteinExistence type="inferred from homology"/>
<dbReference type="RefSeq" id="WP_208236997.1">
    <property type="nucleotide sequence ID" value="NZ_BAAAQU010000001.1"/>
</dbReference>
<keyword evidence="10" id="KW-0915">Sodium</keyword>
<keyword evidence="10" id="KW-0406">Ion transport</keyword>
<dbReference type="GO" id="GO:0062054">
    <property type="term" value="F:fluoride channel activity"/>
    <property type="evidence" value="ECO:0007669"/>
    <property type="project" value="UniProtKB-UniRule"/>
</dbReference>
<evidence type="ECO:0000256" key="3">
    <source>
        <dbReference type="ARBA" id="ARBA00022692"/>
    </source>
</evidence>
<keyword evidence="10" id="KW-0479">Metal-binding</keyword>
<evidence type="ECO:0000256" key="5">
    <source>
        <dbReference type="ARBA" id="ARBA00023136"/>
    </source>
</evidence>
<comment type="caution">
    <text evidence="11">The sequence shown here is derived from an EMBL/GenBank/DDBJ whole genome shotgun (WGS) entry which is preliminary data.</text>
</comment>
<comment type="similarity">
    <text evidence="7 10">Belongs to the fluoride channel Fluc/FEX (TC 1.A.43) family.</text>
</comment>
<keyword evidence="2 10" id="KW-1003">Cell membrane</keyword>
<comment type="function">
    <text evidence="9 10">Fluoride-specific ion channel. Important for reducing fluoride concentration in the cell, thus reducing its toxicity.</text>
</comment>
<name>A0A939TQN0_9MICO</name>
<dbReference type="EMBL" id="JAGFBF010000001">
    <property type="protein sequence ID" value="MBO2989142.1"/>
    <property type="molecule type" value="Genomic_DNA"/>
</dbReference>
<dbReference type="GO" id="GO:0140114">
    <property type="term" value="P:cellular detoxification of fluoride"/>
    <property type="evidence" value="ECO:0007669"/>
    <property type="project" value="UniProtKB-UniRule"/>
</dbReference>